<evidence type="ECO:0000256" key="11">
    <source>
        <dbReference type="PROSITE-ProRule" id="PRU10007"/>
    </source>
</evidence>
<organism evidence="15 16">
    <name type="scientific">Salmonella enterica I</name>
    <dbReference type="NCBI Taxonomy" id="59201"/>
    <lineage>
        <taxon>Bacteria</taxon>
        <taxon>Pseudomonadati</taxon>
        <taxon>Pseudomonadota</taxon>
        <taxon>Gammaproteobacteria</taxon>
        <taxon>Enterobacterales</taxon>
        <taxon>Enterobacteriaceae</taxon>
        <taxon>Salmonella</taxon>
    </lineage>
</organism>
<evidence type="ECO:0000256" key="8">
    <source>
        <dbReference type="ARBA" id="ARBA00057150"/>
    </source>
</evidence>
<dbReference type="InterPro" id="IPR016161">
    <property type="entry name" value="Ald_DH/histidinol_DH"/>
</dbReference>
<evidence type="ECO:0000259" key="13">
    <source>
        <dbReference type="Pfam" id="PF00171"/>
    </source>
</evidence>
<dbReference type="FunFam" id="3.90.850.10:FF:000013">
    <property type="entry name" value="4-hydroxyphenylacetate degradation bifunctional isomerase/decarboxylase"/>
    <property type="match status" value="1"/>
</dbReference>
<feature type="domain" description="Aldehyde dehydrogenase" evidence="13">
    <location>
        <begin position="446"/>
        <end position="759"/>
    </location>
</feature>
<dbReference type="GO" id="GO:0018800">
    <property type="term" value="F:5-oxopent-3-ene-1,2,5-tricarboxylate decarboxylase activity"/>
    <property type="evidence" value="ECO:0007669"/>
    <property type="project" value="UniProtKB-EC"/>
</dbReference>
<evidence type="ECO:0000256" key="5">
    <source>
        <dbReference type="ARBA" id="ARBA00023027"/>
    </source>
</evidence>
<keyword evidence="4 12" id="KW-0560">Oxidoreductase</keyword>
<comment type="function">
    <text evidence="8">Decarboxylates OPET (5-oxo-pent-3-ene-1,2,5-tricarboxylic acid) into HHDD (2-hydroxy-hept-2,4-diene-1,7-dioate) and isomerizes it to OHED (2-oxo-hept-3-ene-1,7-dioate).</text>
</comment>
<dbReference type="InterPro" id="IPR029510">
    <property type="entry name" value="Ald_DH_CS_GLU"/>
</dbReference>
<dbReference type="EC" id="5.3.3.-" evidence="15"/>
<dbReference type="Pfam" id="PF00171">
    <property type="entry name" value="Aldedh"/>
    <property type="match status" value="1"/>
</dbReference>
<comment type="catalytic activity">
    <reaction evidence="7">
        <text>(2E,4Z)-5-hydroxypenta-2,4-diene-1,2,5-tricarboxylate = (3E,5R)-5-carboxy-2-oxohept-3-enedioate</text>
        <dbReference type="Rhea" id="RHEA:18813"/>
        <dbReference type="ChEBI" id="CHEBI:47961"/>
        <dbReference type="ChEBI" id="CHEBI:87491"/>
        <dbReference type="EC" id="5.3.3.10"/>
    </reaction>
</comment>
<evidence type="ECO:0000256" key="3">
    <source>
        <dbReference type="ARBA" id="ARBA00022723"/>
    </source>
</evidence>
<evidence type="ECO:0000256" key="6">
    <source>
        <dbReference type="ARBA" id="ARBA00051258"/>
    </source>
</evidence>
<dbReference type="InterPro" id="IPR011234">
    <property type="entry name" value="Fumarylacetoacetase-like_C"/>
</dbReference>
<dbReference type="FunFam" id="3.40.605.10:FF:000001">
    <property type="entry name" value="Aldehyde dehydrogenase 1"/>
    <property type="match status" value="1"/>
</dbReference>
<dbReference type="GO" id="GO:1901023">
    <property type="term" value="P:4-hydroxyphenylacetate catabolic process"/>
    <property type="evidence" value="ECO:0007669"/>
    <property type="project" value="InterPro"/>
</dbReference>
<comment type="similarity">
    <text evidence="2">Belongs to the FAH family.</text>
</comment>
<evidence type="ECO:0000256" key="2">
    <source>
        <dbReference type="ARBA" id="ARBA00010211"/>
    </source>
</evidence>
<dbReference type="InterPro" id="IPR012684">
    <property type="entry name" value="HPA_isomer/decarb_C"/>
</dbReference>
<feature type="active site" evidence="11">
    <location>
        <position position="673"/>
    </location>
</feature>
<name>A0A3S4F9D7_SALET</name>
<sequence>MKGTVFAVALNHRSQLDAWQEAFSQPPYNAPPKTAVWFIKPRNTVIRYGEPIPYPQGEKVLSGATVALIVGKTASRIRPEAAADYIAGYALANEVSLPEESFYRPAIKAKCRDGFCPLGEMAPLSDVDNLTIITEINGREADHWNTADLQRSAAQLLSALSEFATLNPGDAILLGTPQNRVALRPGDRVRILAKGLPALENPVVAEDEFARHQTFTWPLSATGTLFALGLNYADHASELAFTPPKEPLVFIKAPNTFTEHHQTSVRPNNVEYMHYEAELVVVIGKTARKVSEAEAMEYVAGYTVCNDYAIRDYLENYYRPNLRVKSRDGLTPIGPWIVDKEAVSDPHNLTLRTFVNGELRQEGTTADLIFSIPFLISYLSEFMTLQPGDMIATGTPKGLSDVVPGDEVVVEVEGVGRLVNRIVSEGERKMKKINHWINGKNVAGNDYFQTTNPATGDVLAEVASGGEAEVNQAVAAAKEAFPKWANLPMKERARLMRRLGDLIDQNVPEIAAMETADTGLPIHQTKNVLIPRASHNFEFFAEVCQQMNGKTYPVDDKMLNYTLVQPVGVCALVSPWNVPFMTATWKVAPCLALGNTAVLKMSELSPLTADRLGELALEAGIPAGVLNVVQGYGATAGDALVRHHDVRAVSFTGGTATGRNIMKNAGLKKYSMELGGKSPVLIFEDADIERALDAALFTIFSINGERCTAGSRIFIQQSIYPEFVKRFAERANRLRVGDPTDPNTQVGALISQQHWEKSLRLYPPRH</sequence>
<comment type="catalytic activity">
    <reaction evidence="6">
        <text>(3E,5R)-5-carboxy-2-oxohept-3-enedioate + H(+) = (4Z)-2-oxohept-4-enedioate + CO2</text>
        <dbReference type="Rhea" id="RHEA:14397"/>
        <dbReference type="ChEBI" id="CHEBI:15378"/>
        <dbReference type="ChEBI" id="CHEBI:16526"/>
        <dbReference type="ChEBI" id="CHEBI:87491"/>
        <dbReference type="ChEBI" id="CHEBI:87507"/>
        <dbReference type="EC" id="4.1.1.68"/>
    </reaction>
</comment>
<dbReference type="Gene3D" id="3.40.309.10">
    <property type="entry name" value="Aldehyde Dehydrogenase, Chain A, domain 2"/>
    <property type="match status" value="1"/>
</dbReference>
<dbReference type="InterPro" id="IPR016160">
    <property type="entry name" value="Ald_DH_CS_CYS"/>
</dbReference>
<evidence type="ECO:0000256" key="10">
    <source>
        <dbReference type="ARBA" id="ARBA00060680"/>
    </source>
</evidence>
<dbReference type="AlphaFoldDB" id="A0A3S4F9D7"/>
<dbReference type="PANTHER" id="PTHR43720">
    <property type="entry name" value="2-AMINOMUCONIC SEMIALDEHYDE DEHYDROGENASE"/>
    <property type="match status" value="1"/>
</dbReference>
<evidence type="ECO:0000256" key="12">
    <source>
        <dbReference type="RuleBase" id="RU003345"/>
    </source>
</evidence>
<comment type="similarity">
    <text evidence="1 12">Belongs to the aldehyde dehydrogenase family.</text>
</comment>
<comment type="pathway">
    <text evidence="9">Aromatic compound metabolism; 4-hydroxyphenylacetate degradation; pyruvate and succinate semialdehyde from 4-hydroxyphenylacetate: step 4/7.</text>
</comment>
<dbReference type="Pfam" id="PF01557">
    <property type="entry name" value="FAA_hydrolase"/>
    <property type="match status" value="2"/>
</dbReference>
<proteinExistence type="inferred from homology"/>
<dbReference type="PROSITE" id="PS00070">
    <property type="entry name" value="ALDEHYDE_DEHYDR_CYS"/>
    <property type="match status" value="1"/>
</dbReference>
<accession>A0A3S4F9D7</accession>
<gene>
    <name evidence="15" type="primary">hpaG</name>
    <name evidence="15" type="ORF">NCTC8271_03670</name>
</gene>
<evidence type="ECO:0000256" key="7">
    <source>
        <dbReference type="ARBA" id="ARBA00052790"/>
    </source>
</evidence>
<feature type="domain" description="Fumarylacetoacetase-like C-terminal" evidence="14">
    <location>
        <begin position="4"/>
        <end position="204"/>
    </location>
</feature>
<dbReference type="Proteomes" id="UP000273655">
    <property type="component" value="Chromosome 1"/>
</dbReference>
<evidence type="ECO:0000256" key="9">
    <source>
        <dbReference type="ARBA" id="ARBA00060569"/>
    </source>
</evidence>
<dbReference type="FunFam" id="3.90.850.10:FF:000002">
    <property type="entry name" value="2-hydroxyhepta-2,4-diene-1,7-dioate isomerase"/>
    <property type="match status" value="1"/>
</dbReference>
<dbReference type="InterPro" id="IPR012686">
    <property type="entry name" value="HPA_isomer/decarb_N"/>
</dbReference>
<dbReference type="InterPro" id="IPR016163">
    <property type="entry name" value="Ald_DH_C"/>
</dbReference>
<feature type="domain" description="Fumarylacetoacetase-like C-terminal" evidence="14">
    <location>
        <begin position="225"/>
        <end position="423"/>
    </location>
</feature>
<dbReference type="InterPro" id="IPR015590">
    <property type="entry name" value="Aldehyde_DH_dom"/>
</dbReference>
<protein>
    <submittedName>
        <fullName evidence="15">4-hydroxyphenylacetate degradation bifunctional isomerase/decarboxylase</fullName>
        <ecNumber evidence="15">5.3.3.-</ecNumber>
    </submittedName>
</protein>
<keyword evidence="3" id="KW-0479">Metal-binding</keyword>
<dbReference type="NCBIfam" id="TIGR02305">
    <property type="entry name" value="HpaG-N-term"/>
    <property type="match status" value="1"/>
</dbReference>
<dbReference type="GO" id="GO:0008704">
    <property type="term" value="F:5-carboxymethyl-2-hydroxymuconate delta-isomerase activity"/>
    <property type="evidence" value="ECO:0007669"/>
    <property type="project" value="UniProtKB-EC"/>
</dbReference>
<dbReference type="InterPro" id="IPR036663">
    <property type="entry name" value="Fumarylacetoacetase_C_sf"/>
</dbReference>
<evidence type="ECO:0000256" key="4">
    <source>
        <dbReference type="ARBA" id="ARBA00023002"/>
    </source>
</evidence>
<evidence type="ECO:0000313" key="16">
    <source>
        <dbReference type="Proteomes" id="UP000273655"/>
    </source>
</evidence>
<dbReference type="SUPFAM" id="SSF53720">
    <property type="entry name" value="ALDH-like"/>
    <property type="match status" value="1"/>
</dbReference>
<dbReference type="EMBL" id="LR134148">
    <property type="protein sequence ID" value="VEA39809.1"/>
    <property type="molecule type" value="Genomic_DNA"/>
</dbReference>
<dbReference type="NCBIfam" id="TIGR02303">
    <property type="entry name" value="HpaG-C-term"/>
    <property type="match status" value="1"/>
</dbReference>
<dbReference type="SUPFAM" id="SSF56529">
    <property type="entry name" value="FAH"/>
    <property type="match status" value="2"/>
</dbReference>
<keyword evidence="15" id="KW-0413">Isomerase</keyword>
<evidence type="ECO:0000259" key="14">
    <source>
        <dbReference type="Pfam" id="PF01557"/>
    </source>
</evidence>
<dbReference type="NCBIfam" id="NF011750">
    <property type="entry name" value="PRK15203.1"/>
    <property type="match status" value="1"/>
</dbReference>
<dbReference type="InterPro" id="IPR016162">
    <property type="entry name" value="Ald_DH_N"/>
</dbReference>
<dbReference type="Gene3D" id="3.90.850.10">
    <property type="entry name" value="Fumarylacetoacetase-like, C-terminal domain"/>
    <property type="match status" value="2"/>
</dbReference>
<reference evidence="15 16" key="1">
    <citation type="submission" date="2018-12" db="EMBL/GenBank/DDBJ databases">
        <authorList>
            <consortium name="Pathogen Informatics"/>
        </authorList>
    </citation>
    <scope>NUCLEOTIDE SEQUENCE [LARGE SCALE GENOMIC DNA]</scope>
    <source>
        <strain evidence="15 16">NCTC8271</strain>
    </source>
</reference>
<evidence type="ECO:0000313" key="15">
    <source>
        <dbReference type="EMBL" id="VEA39809.1"/>
    </source>
</evidence>
<comment type="pathway">
    <text evidence="10">Aromatic compound metabolism; 4-hydroxyphenylacetate degradation; pyruvate and succinate semialdehyde from 4-hydroxyphenylacetate: step 5/7.</text>
</comment>
<dbReference type="PANTHER" id="PTHR43720:SF2">
    <property type="entry name" value="2-AMINOMUCONIC SEMIALDEHYDE DEHYDROGENASE"/>
    <property type="match status" value="1"/>
</dbReference>
<evidence type="ECO:0000256" key="1">
    <source>
        <dbReference type="ARBA" id="ARBA00009986"/>
    </source>
</evidence>
<dbReference type="Gene3D" id="3.40.605.10">
    <property type="entry name" value="Aldehyde Dehydrogenase, Chain A, domain 1"/>
    <property type="match status" value="1"/>
</dbReference>
<keyword evidence="5" id="KW-0520">NAD</keyword>
<dbReference type="GO" id="GO:0004030">
    <property type="term" value="F:aldehyde dehydrogenase [NAD(P)+] activity"/>
    <property type="evidence" value="ECO:0007669"/>
    <property type="project" value="UniProtKB-ARBA"/>
</dbReference>
<dbReference type="PROSITE" id="PS00687">
    <property type="entry name" value="ALDEHYDE_DEHYDR_GLU"/>
    <property type="match status" value="1"/>
</dbReference>
<dbReference type="GO" id="GO:0046872">
    <property type="term" value="F:metal ion binding"/>
    <property type="evidence" value="ECO:0007669"/>
    <property type="project" value="UniProtKB-KW"/>
</dbReference>